<dbReference type="AlphaFoldDB" id="A0AAN7NNR0"/>
<evidence type="ECO:0000313" key="2">
    <source>
        <dbReference type="Proteomes" id="UP001333110"/>
    </source>
</evidence>
<organism evidence="1 2">
    <name type="scientific">Mycteria americana</name>
    <name type="common">Wood stork</name>
    <dbReference type="NCBI Taxonomy" id="33587"/>
    <lineage>
        <taxon>Eukaryota</taxon>
        <taxon>Metazoa</taxon>
        <taxon>Chordata</taxon>
        <taxon>Craniata</taxon>
        <taxon>Vertebrata</taxon>
        <taxon>Euteleostomi</taxon>
        <taxon>Archelosauria</taxon>
        <taxon>Archosauria</taxon>
        <taxon>Dinosauria</taxon>
        <taxon>Saurischia</taxon>
        <taxon>Theropoda</taxon>
        <taxon>Coelurosauria</taxon>
        <taxon>Aves</taxon>
        <taxon>Neognathae</taxon>
        <taxon>Neoaves</taxon>
        <taxon>Aequornithes</taxon>
        <taxon>Ciconiiformes</taxon>
        <taxon>Ciconiidae</taxon>
        <taxon>Mycteria</taxon>
    </lineage>
</organism>
<dbReference type="Proteomes" id="UP001333110">
    <property type="component" value="Unassembled WGS sequence"/>
</dbReference>
<protein>
    <submittedName>
        <fullName evidence="1">Uncharacterized protein</fullName>
    </submittedName>
</protein>
<name>A0AAN7NNR0_MYCAM</name>
<dbReference type="EMBL" id="JAUNZN010000002">
    <property type="protein sequence ID" value="KAK4828191.1"/>
    <property type="molecule type" value="Genomic_DNA"/>
</dbReference>
<proteinExistence type="predicted"/>
<reference evidence="1 2" key="1">
    <citation type="journal article" date="2023" name="J. Hered.">
        <title>Chromosome-level genome of the wood stork (Mycteria americana) provides insight into avian chromosome evolution.</title>
        <authorList>
            <person name="Flamio R. Jr."/>
            <person name="Ramstad K.M."/>
        </authorList>
    </citation>
    <scope>NUCLEOTIDE SEQUENCE [LARGE SCALE GENOMIC DNA]</scope>
    <source>
        <strain evidence="1">JAX WOST 10</strain>
    </source>
</reference>
<gene>
    <name evidence="1" type="ORF">QYF61_024625</name>
</gene>
<accession>A0AAN7NNR0</accession>
<evidence type="ECO:0000313" key="1">
    <source>
        <dbReference type="EMBL" id="KAK4828191.1"/>
    </source>
</evidence>
<keyword evidence="2" id="KW-1185">Reference proteome</keyword>
<comment type="caution">
    <text evidence="1">The sequence shown here is derived from an EMBL/GenBank/DDBJ whole genome shotgun (WGS) entry which is preliminary data.</text>
</comment>
<sequence>MRLQCRPAAREQHTLPLRCVMPQLSATQKPPSLAHPGNRPGSCIRLAGTQSSKQAVPAPGTCYLQGLELQEGNWKPELKKEAFKSSETHYREGEKHRLPCNSFPVLAFRDGDFTTSLGSRFQFLTTLSVKTFFLISHLNLPWHNLRPFPLAKQPQFPQPLPIRLVLQTLHQLHCPSLDMLQHLSVFLVAEGPKLNTVFEVRPHQ</sequence>